<evidence type="ECO:0000313" key="2">
    <source>
        <dbReference type="Proteomes" id="UP000605392"/>
    </source>
</evidence>
<comment type="caution">
    <text evidence="1">The sequence shown here is derived from an EMBL/GenBank/DDBJ whole genome shotgun (WGS) entry which is preliminary data.</text>
</comment>
<organism evidence="1 2">
    <name type="scientific">Hymenobacter qilianensis</name>
    <dbReference type="NCBI Taxonomy" id="1385715"/>
    <lineage>
        <taxon>Bacteria</taxon>
        <taxon>Pseudomonadati</taxon>
        <taxon>Bacteroidota</taxon>
        <taxon>Cytophagia</taxon>
        <taxon>Cytophagales</taxon>
        <taxon>Hymenobacteraceae</taxon>
        <taxon>Hymenobacter</taxon>
    </lineage>
</organism>
<name>A0ACB5PXF3_9BACT</name>
<gene>
    <name evidence="1" type="ORF">GCM10011375_40930</name>
</gene>
<proteinExistence type="predicted"/>
<accession>A0ACB5PXF3</accession>
<keyword evidence="2" id="KW-1185">Reference proteome</keyword>
<reference evidence="1 2" key="1">
    <citation type="journal article" date="2019" name="Int. J. Syst. Evol. Microbiol.">
        <title>The Global Catalogue of Microorganisms (GCM) 10K type strain sequencing project: providing services to taxonomists for standard genome sequencing and annotation.</title>
        <authorList>
            <consortium name="The Broad Institute Genomics Platform"/>
            <consortium name="The Broad Institute Genome Sequencing Center for Infectious Disease"/>
            <person name="Wu L."/>
            <person name="Ma J."/>
        </authorList>
    </citation>
    <scope>NUCLEOTIDE SEQUENCE [LARGE SCALE GENOMIC DNA]</scope>
    <source>
        <strain evidence="1 2">CGMCC 1.12720</strain>
    </source>
</reference>
<protein>
    <submittedName>
        <fullName evidence="1">Uncharacterized protein</fullName>
    </submittedName>
</protein>
<dbReference type="Proteomes" id="UP000605392">
    <property type="component" value="Unassembled WGS sequence"/>
</dbReference>
<dbReference type="EMBL" id="BMFN01000008">
    <property type="protein sequence ID" value="GGF81799.1"/>
    <property type="molecule type" value="Genomic_DNA"/>
</dbReference>
<evidence type="ECO:0000313" key="1">
    <source>
        <dbReference type="EMBL" id="GGF81799.1"/>
    </source>
</evidence>
<sequence length="695" mass="73650">MLLRLLLCLSLPVRCWVRGAALLGACLLGAGPGLPASAQILTTQWEKTLGAPQGGLLHRAQQTRDGGYLLGGTSSSAVGGDKSQPSQGYNDIWIVKLNAQGTKVWDKTYGGDKDEYVSAVQQTHDGGYLLGGTSKSGVSGDKSQPSQGYDDYWIVKLDAQGNKVWDKTYGGHLSDYVRALLVTPDGGSLVAGMTTSGRSGDVTQTGPGPADYWLLKLDAQGNKVWDRTLGTSMADHLEALVPTPDGGYLLGGSTDAGIDGDKTQAANGRRGMRDYWLLKVDALGQRQWDRSFGGSEDEYLKALVATPDGGYLLGGSSDSSPGGDKTEARVGAGDYWVVKVDAQGTKQWDKTVGRPHEDVLRGLQVTAEGGYLLAGDSRAHENGGTDIWLVHLDARGQVLAERTLGGDKEDLLMDLQPTSDQGFVLGGWSPSGSSQPPQAHHGYWVVKLRGSAAPIQAQISGETVLCPGGEVALTALTSPGATYHWSTGATTSTLVVKQPGLYTLRATFADGRQLTAYHVVTAFTAALRIQGDSLLGPGQTVELTATTTGATAYQWSTGATTPTLRVSQPGTYSVRVTYAGGCTQQGSRVITRAQGPPELPATGPPPGLPAGEPAELRIPNLITPNQDGRNERFVIPGLAQQACSLEVYTRWGQRVFQQAPYAHEWGAQAAAGVYYYVLRLTSTGTVYRGWLEVIR</sequence>